<dbReference type="RefSeq" id="WP_044460223.1">
    <property type="nucleotide sequence ID" value="NZ_LXPS01000003.1"/>
</dbReference>
<dbReference type="PANTHER" id="PTHR30537">
    <property type="entry name" value="HTH-TYPE TRANSCRIPTIONAL REGULATOR"/>
    <property type="match status" value="1"/>
</dbReference>
<keyword evidence="4" id="KW-0804">Transcription</keyword>
<comment type="similarity">
    <text evidence="1">Belongs to the LysR transcriptional regulatory family.</text>
</comment>
<evidence type="ECO:0000256" key="2">
    <source>
        <dbReference type="ARBA" id="ARBA00023015"/>
    </source>
</evidence>
<evidence type="ECO:0000313" key="9">
    <source>
        <dbReference type="EMBL" id="OAE49223.1"/>
    </source>
</evidence>
<dbReference type="InterPro" id="IPR036390">
    <property type="entry name" value="WH_DNA-bd_sf"/>
</dbReference>
<dbReference type="Proteomes" id="UP000077098">
    <property type="component" value="Unassembled WGS sequence"/>
</dbReference>
<dbReference type="InterPro" id="IPR058163">
    <property type="entry name" value="LysR-type_TF_proteobact-type"/>
</dbReference>
<dbReference type="InterPro" id="IPR036388">
    <property type="entry name" value="WH-like_DNA-bd_sf"/>
</dbReference>
<dbReference type="InterPro" id="IPR005119">
    <property type="entry name" value="LysR_subst-bd"/>
</dbReference>
<accession>A0A176XGX5</accession>
<evidence type="ECO:0000313" key="10">
    <source>
        <dbReference type="Proteomes" id="UP000077098"/>
    </source>
</evidence>
<dbReference type="InterPro" id="IPR000847">
    <property type="entry name" value="LysR_HTH_N"/>
</dbReference>
<name>A0A176XGX5_AGRTU</name>
<keyword evidence="3" id="KW-0238">DNA-binding</keyword>
<evidence type="ECO:0000256" key="6">
    <source>
        <dbReference type="ARBA" id="ARBA00067332"/>
    </source>
</evidence>
<evidence type="ECO:0000256" key="5">
    <source>
        <dbReference type="ARBA" id="ARBA00054626"/>
    </source>
</evidence>
<dbReference type="EMBL" id="LXPS01000003">
    <property type="protein sequence ID" value="OAE49223.1"/>
    <property type="molecule type" value="Genomic_DNA"/>
</dbReference>
<dbReference type="Pfam" id="PF00126">
    <property type="entry name" value="HTH_1"/>
    <property type="match status" value="1"/>
</dbReference>
<gene>
    <name evidence="9" type="ORF">A7J57_01005</name>
</gene>
<sequence>MSGMTLSDLRAILAIADKGSFRGAAKALEIAVSSLSHQVANVEKRVGVRLFNRTTRSVSLSEAGEALVRHIRPALGQIDAALEAVDHLRATPMGVLRLNTSEGGAERVLPLVLDFLASYPDMKVDLVTEGRLVDIVAEGFDAGLRLEDVIPKDMISVSLGQPESFVLVASPTYLADKQLPVSPGDLLVHECIRARLPSGSLIAWELERNGEALTVDVKGRLIAGSTDLSILAARQDAGIAFVSLRSVQEDIDSGRLIQLLPDWTPPYPGIALFYPNRRLPSAGLRAFIDHVHAWRKAHR</sequence>
<protein>
    <recommendedName>
        <fullName evidence="6">HTH-type transcriptional regulator TtuA</fullName>
    </recommendedName>
    <alternativeName>
        <fullName evidence="7">Tartrate utilization transcriptional regulator</fullName>
    </alternativeName>
</protein>
<reference evidence="9 10" key="1">
    <citation type="submission" date="2016-05" db="EMBL/GenBank/DDBJ databases">
        <authorList>
            <person name="Lavstsen T."/>
            <person name="Jespersen J.S."/>
        </authorList>
    </citation>
    <scope>NUCLEOTIDE SEQUENCE [LARGE SCALE GENOMIC DNA]</scope>
    <source>
        <strain evidence="9 10">KCJ1736</strain>
    </source>
</reference>
<feature type="domain" description="HTH lysR-type" evidence="8">
    <location>
        <begin position="4"/>
        <end position="61"/>
    </location>
</feature>
<dbReference type="GO" id="GO:0003700">
    <property type="term" value="F:DNA-binding transcription factor activity"/>
    <property type="evidence" value="ECO:0007669"/>
    <property type="project" value="InterPro"/>
</dbReference>
<comment type="caution">
    <text evidence="9">The sequence shown here is derived from an EMBL/GenBank/DDBJ whole genome shotgun (WGS) entry which is preliminary data.</text>
</comment>
<dbReference type="PANTHER" id="PTHR30537:SF1">
    <property type="entry name" value="HTH-TYPE TRANSCRIPTIONAL REGULATOR PGRR"/>
    <property type="match status" value="1"/>
</dbReference>
<dbReference type="GO" id="GO:0043565">
    <property type="term" value="F:sequence-specific DNA binding"/>
    <property type="evidence" value="ECO:0007669"/>
    <property type="project" value="TreeGrafter"/>
</dbReference>
<dbReference type="SUPFAM" id="SSF46785">
    <property type="entry name" value="Winged helix' DNA-binding domain"/>
    <property type="match status" value="1"/>
</dbReference>
<dbReference type="GO" id="GO:0006351">
    <property type="term" value="P:DNA-templated transcription"/>
    <property type="evidence" value="ECO:0007669"/>
    <property type="project" value="TreeGrafter"/>
</dbReference>
<proteinExistence type="inferred from homology"/>
<comment type="function">
    <text evidence="5">Transcriptional regulator of the ttuABCDE tartrate utilization operon.</text>
</comment>
<dbReference type="Gene3D" id="3.40.190.290">
    <property type="match status" value="1"/>
</dbReference>
<evidence type="ECO:0000256" key="4">
    <source>
        <dbReference type="ARBA" id="ARBA00023163"/>
    </source>
</evidence>
<dbReference type="Pfam" id="PF03466">
    <property type="entry name" value="LysR_substrate"/>
    <property type="match status" value="1"/>
</dbReference>
<evidence type="ECO:0000256" key="7">
    <source>
        <dbReference type="ARBA" id="ARBA00083243"/>
    </source>
</evidence>
<evidence type="ECO:0000256" key="1">
    <source>
        <dbReference type="ARBA" id="ARBA00009437"/>
    </source>
</evidence>
<dbReference type="SUPFAM" id="SSF53850">
    <property type="entry name" value="Periplasmic binding protein-like II"/>
    <property type="match status" value="1"/>
</dbReference>
<evidence type="ECO:0000256" key="3">
    <source>
        <dbReference type="ARBA" id="ARBA00023125"/>
    </source>
</evidence>
<evidence type="ECO:0000259" key="8">
    <source>
        <dbReference type="PROSITE" id="PS50931"/>
    </source>
</evidence>
<dbReference type="AlphaFoldDB" id="A0A176XGX5"/>
<organism evidence="9 10">
    <name type="scientific">Agrobacterium tumefaciens</name>
    <dbReference type="NCBI Taxonomy" id="358"/>
    <lineage>
        <taxon>Bacteria</taxon>
        <taxon>Pseudomonadati</taxon>
        <taxon>Pseudomonadota</taxon>
        <taxon>Alphaproteobacteria</taxon>
        <taxon>Hyphomicrobiales</taxon>
        <taxon>Rhizobiaceae</taxon>
        <taxon>Rhizobium/Agrobacterium group</taxon>
        <taxon>Agrobacterium</taxon>
        <taxon>Agrobacterium tumefaciens complex</taxon>
    </lineage>
</organism>
<dbReference type="PROSITE" id="PS50931">
    <property type="entry name" value="HTH_LYSR"/>
    <property type="match status" value="1"/>
</dbReference>
<keyword evidence="2" id="KW-0805">Transcription regulation</keyword>
<dbReference type="FunFam" id="1.10.10.10:FF:000001">
    <property type="entry name" value="LysR family transcriptional regulator"/>
    <property type="match status" value="1"/>
</dbReference>
<dbReference type="Gene3D" id="1.10.10.10">
    <property type="entry name" value="Winged helix-like DNA-binding domain superfamily/Winged helix DNA-binding domain"/>
    <property type="match status" value="1"/>
</dbReference>